<name>A0A175YPY8_DAUCS</name>
<dbReference type="EMBL" id="LNRQ01000008">
    <property type="protein sequence ID" value="KZM85685.1"/>
    <property type="molecule type" value="Genomic_DNA"/>
</dbReference>
<protein>
    <recommendedName>
        <fullName evidence="10">ENTH domain-containing protein</fullName>
    </recommendedName>
</protein>
<dbReference type="AlphaFoldDB" id="A0A175YPY8"/>
<dbReference type="Gramene" id="KZM85685">
    <property type="protein sequence ID" value="KZM85685"/>
    <property type="gene ID" value="DCAR_026893"/>
</dbReference>
<dbReference type="FunFam" id="1.25.40.90:FF:000027">
    <property type="entry name" value="Putative clathrin assembly protein"/>
    <property type="match status" value="1"/>
</dbReference>
<accession>A0A175YPY8</accession>
<evidence type="ECO:0000313" key="11">
    <source>
        <dbReference type="EMBL" id="KZM85685.1"/>
    </source>
</evidence>
<dbReference type="Pfam" id="PF07651">
    <property type="entry name" value="ANTH"/>
    <property type="match status" value="1"/>
</dbReference>
<dbReference type="OrthoDB" id="682511at2759"/>
<dbReference type="GO" id="GO:0005546">
    <property type="term" value="F:phosphatidylinositol-4,5-bisphosphate binding"/>
    <property type="evidence" value="ECO:0007669"/>
    <property type="project" value="TreeGrafter"/>
</dbReference>
<evidence type="ECO:0000256" key="4">
    <source>
        <dbReference type="ARBA" id="ARBA00022583"/>
    </source>
</evidence>
<dbReference type="SUPFAM" id="SSF48464">
    <property type="entry name" value="ENTH/VHS domain"/>
    <property type="match status" value="1"/>
</dbReference>
<keyword evidence="4" id="KW-0254">Endocytosis</keyword>
<sequence length="411" mass="46738">MKLWKQSSRVFKDQPSLWLTSLRRKSTLRNPDIEVAVIKATNHDEFSLDYKSSTRVFAWVRISPAYVKPLVWAITSRVEKTRSWIVALKGLMLMHGVFCCKVVAVERIGRLPFDLANFTDRNSNNNDVISGYNQFIRAYYTFLDQKSSYIFLHAQEKRKSIGLHKIGDDRDPKLVSNPPSMKQDLVSLQSMQGLLDSLLRIRPETREMSSYKLMSPLIIEAMDCIVIEIFDVYSRICRAIAMVLNRIDAAGTAEAALLLKIMKVAVSQSDELSAYLEFCQNIGVPNAEDCPKLKPIPEEDIKEVENLLAQRIAAQYFLDQGNCTSLVVADQTQDDIECHEPGQENQKALVVAETDNVDEKDESDLKTVITSKWQVFEDDYSSTNSSVTPYDEPWLALEPPPRELPDLISFD</sequence>
<keyword evidence="8" id="KW-0968">Cytoplasmic vesicle</keyword>
<evidence type="ECO:0000256" key="5">
    <source>
        <dbReference type="ARBA" id="ARBA00023034"/>
    </source>
</evidence>
<dbReference type="STRING" id="79200.A0A175YPY8"/>
<evidence type="ECO:0000256" key="9">
    <source>
        <dbReference type="SAM" id="MobiDB-lite"/>
    </source>
</evidence>
<dbReference type="InterPro" id="IPR008942">
    <property type="entry name" value="ENTH_VHS"/>
</dbReference>
<dbReference type="OMA" id="YSSICNG"/>
<keyword evidence="5" id="KW-0333">Golgi apparatus</keyword>
<reference evidence="12" key="2">
    <citation type="submission" date="2022-03" db="EMBL/GenBank/DDBJ databases">
        <title>Draft title - Genomic analysis of global carrot germplasm unveils the trajectory of domestication and the origin of high carotenoid orange carrot.</title>
        <authorList>
            <person name="Iorizzo M."/>
            <person name="Ellison S."/>
            <person name="Senalik D."/>
            <person name="Macko-Podgorni A."/>
            <person name="Grzebelus D."/>
            <person name="Bostan H."/>
            <person name="Rolling W."/>
            <person name="Curaba J."/>
            <person name="Simon P."/>
        </authorList>
    </citation>
    <scope>NUCLEOTIDE SEQUENCE</scope>
    <source>
        <tissue evidence="12">Leaf</tissue>
    </source>
</reference>
<dbReference type="InterPro" id="IPR013809">
    <property type="entry name" value="ENTH"/>
</dbReference>
<dbReference type="GO" id="GO:0005794">
    <property type="term" value="C:Golgi apparatus"/>
    <property type="evidence" value="ECO:0007669"/>
    <property type="project" value="UniProtKB-SubCell"/>
</dbReference>
<evidence type="ECO:0000256" key="8">
    <source>
        <dbReference type="ARBA" id="ARBA00023329"/>
    </source>
</evidence>
<keyword evidence="13" id="KW-1185">Reference proteome</keyword>
<dbReference type="InterPro" id="IPR011417">
    <property type="entry name" value="ANTH_dom"/>
</dbReference>
<proteinExistence type="predicted"/>
<dbReference type="PANTHER" id="PTHR22951">
    <property type="entry name" value="CLATHRIN ASSEMBLY PROTEIN"/>
    <property type="match status" value="1"/>
</dbReference>
<dbReference type="PANTHER" id="PTHR22951:SF19">
    <property type="entry name" value="OS08G0467300 PROTEIN"/>
    <property type="match status" value="1"/>
</dbReference>
<dbReference type="SUPFAM" id="SSF89009">
    <property type="entry name" value="GAT-like domain"/>
    <property type="match status" value="1"/>
</dbReference>
<evidence type="ECO:0000259" key="10">
    <source>
        <dbReference type="PROSITE" id="PS50942"/>
    </source>
</evidence>
<keyword evidence="7" id="KW-0168">Coated pit</keyword>
<evidence type="ECO:0000313" key="12">
    <source>
        <dbReference type="EMBL" id="WOH13174.1"/>
    </source>
</evidence>
<dbReference type="GO" id="GO:0048268">
    <property type="term" value="P:clathrin coat assembly"/>
    <property type="evidence" value="ECO:0007669"/>
    <property type="project" value="InterPro"/>
</dbReference>
<reference evidence="11" key="1">
    <citation type="journal article" date="2016" name="Nat. Genet.">
        <title>A high-quality carrot genome assembly provides new insights into carotenoid accumulation and asterid genome evolution.</title>
        <authorList>
            <person name="Iorizzo M."/>
            <person name="Ellison S."/>
            <person name="Senalik D."/>
            <person name="Zeng P."/>
            <person name="Satapoomin P."/>
            <person name="Huang J."/>
            <person name="Bowman M."/>
            <person name="Iovene M."/>
            <person name="Sanseverino W."/>
            <person name="Cavagnaro P."/>
            <person name="Yildiz M."/>
            <person name="Macko-Podgorni A."/>
            <person name="Moranska E."/>
            <person name="Grzebelus E."/>
            <person name="Grzebelus D."/>
            <person name="Ashrafi H."/>
            <person name="Zheng Z."/>
            <person name="Cheng S."/>
            <person name="Spooner D."/>
            <person name="Van Deynze A."/>
            <person name="Simon P."/>
        </authorList>
    </citation>
    <scope>NUCLEOTIDE SEQUENCE [LARGE SCALE GENOMIC DNA]</scope>
    <source>
        <tissue evidence="11">Leaf</tissue>
    </source>
</reference>
<dbReference type="GO" id="GO:0072583">
    <property type="term" value="P:clathrin-dependent endocytosis"/>
    <property type="evidence" value="ECO:0007669"/>
    <property type="project" value="InterPro"/>
</dbReference>
<evidence type="ECO:0000256" key="3">
    <source>
        <dbReference type="ARBA" id="ARBA00004600"/>
    </source>
</evidence>
<feature type="region of interest" description="Disordered" evidence="9">
    <location>
        <begin position="380"/>
        <end position="411"/>
    </location>
</feature>
<dbReference type="Gene3D" id="1.20.58.150">
    <property type="entry name" value="ANTH domain"/>
    <property type="match status" value="1"/>
</dbReference>
<organism evidence="11">
    <name type="scientific">Daucus carota subsp. sativus</name>
    <name type="common">Carrot</name>
    <dbReference type="NCBI Taxonomy" id="79200"/>
    <lineage>
        <taxon>Eukaryota</taxon>
        <taxon>Viridiplantae</taxon>
        <taxon>Streptophyta</taxon>
        <taxon>Embryophyta</taxon>
        <taxon>Tracheophyta</taxon>
        <taxon>Spermatophyta</taxon>
        <taxon>Magnoliopsida</taxon>
        <taxon>eudicotyledons</taxon>
        <taxon>Gunneridae</taxon>
        <taxon>Pentapetalae</taxon>
        <taxon>asterids</taxon>
        <taxon>campanulids</taxon>
        <taxon>Apiales</taxon>
        <taxon>Apiaceae</taxon>
        <taxon>Apioideae</taxon>
        <taxon>Scandiceae</taxon>
        <taxon>Daucinae</taxon>
        <taxon>Daucus</taxon>
        <taxon>Daucus sect. Daucus</taxon>
    </lineage>
</organism>
<dbReference type="InterPro" id="IPR045192">
    <property type="entry name" value="AP180-like"/>
</dbReference>
<dbReference type="GO" id="GO:0006900">
    <property type="term" value="P:vesicle budding from membrane"/>
    <property type="evidence" value="ECO:0007669"/>
    <property type="project" value="TreeGrafter"/>
</dbReference>
<dbReference type="InterPro" id="IPR048050">
    <property type="entry name" value="ANTH_N_plant"/>
</dbReference>
<keyword evidence="6" id="KW-0472">Membrane</keyword>
<feature type="domain" description="ENTH" evidence="10">
    <location>
        <begin position="25"/>
        <end position="157"/>
    </location>
</feature>
<dbReference type="PROSITE" id="PS50942">
    <property type="entry name" value="ENTH"/>
    <property type="match status" value="1"/>
</dbReference>
<dbReference type="GO" id="GO:0005545">
    <property type="term" value="F:1-phosphatidylinositol binding"/>
    <property type="evidence" value="ECO:0007669"/>
    <property type="project" value="InterPro"/>
</dbReference>
<dbReference type="GO" id="GO:0032050">
    <property type="term" value="F:clathrin heavy chain binding"/>
    <property type="evidence" value="ECO:0007669"/>
    <property type="project" value="TreeGrafter"/>
</dbReference>
<dbReference type="GO" id="GO:0000149">
    <property type="term" value="F:SNARE binding"/>
    <property type="evidence" value="ECO:0007669"/>
    <property type="project" value="TreeGrafter"/>
</dbReference>
<evidence type="ECO:0000256" key="7">
    <source>
        <dbReference type="ARBA" id="ARBA00023176"/>
    </source>
</evidence>
<evidence type="ECO:0000256" key="6">
    <source>
        <dbReference type="ARBA" id="ARBA00023136"/>
    </source>
</evidence>
<dbReference type="GO" id="GO:0030136">
    <property type="term" value="C:clathrin-coated vesicle"/>
    <property type="evidence" value="ECO:0007669"/>
    <property type="project" value="UniProtKB-SubCell"/>
</dbReference>
<gene>
    <name evidence="11" type="ORF">DCAR_026893</name>
    <name evidence="12" type="ORF">DCAR_0832683</name>
</gene>
<dbReference type="EMBL" id="CP093350">
    <property type="protein sequence ID" value="WOH13174.1"/>
    <property type="molecule type" value="Genomic_DNA"/>
</dbReference>
<comment type="subcellular location">
    <subcellularLocation>
        <location evidence="1">Cytoplasmic vesicle</location>
        <location evidence="1">Clathrin-coated vesicle</location>
    </subcellularLocation>
    <subcellularLocation>
        <location evidence="2">Golgi apparatus</location>
    </subcellularLocation>
    <subcellularLocation>
        <location evidence="3">Membrane</location>
        <location evidence="3">Clathrin-coated pit</location>
    </subcellularLocation>
</comment>
<dbReference type="Proteomes" id="UP000077755">
    <property type="component" value="Chromosome 8"/>
</dbReference>
<dbReference type="KEGG" id="dcr:108199108"/>
<evidence type="ECO:0000313" key="13">
    <source>
        <dbReference type="Proteomes" id="UP000077755"/>
    </source>
</evidence>
<evidence type="ECO:0000256" key="2">
    <source>
        <dbReference type="ARBA" id="ARBA00004555"/>
    </source>
</evidence>
<dbReference type="InterPro" id="IPR014712">
    <property type="entry name" value="ANTH_dom_sf"/>
</dbReference>
<dbReference type="Gene3D" id="1.25.40.90">
    <property type="match status" value="1"/>
</dbReference>
<dbReference type="GO" id="GO:0005905">
    <property type="term" value="C:clathrin-coated pit"/>
    <property type="evidence" value="ECO:0007669"/>
    <property type="project" value="UniProtKB-SubCell"/>
</dbReference>
<dbReference type="CDD" id="cd16987">
    <property type="entry name" value="ANTH_N_AP180_plant"/>
    <property type="match status" value="1"/>
</dbReference>
<evidence type="ECO:0000256" key="1">
    <source>
        <dbReference type="ARBA" id="ARBA00004132"/>
    </source>
</evidence>